<sequence>MNFIKKFLGSSPKDEIASISSGKLFLTRSPQSPKGELECLYNDAFACIRKSNTAFCYELCINRVYQEGELDLHGSSGFDDSDESDEDDEALGNVRSGTSQTKDEWTFFIVEELRLRTYTKSNGTRAISWMDLNGDIDDRFEFIVDEDVKSAQVDAFMSAIYKCLYEQKYHKSSNAIRDRKVLDEFVYTPEEAVIDFDSFKEDSADLAMLPGEEREKTHSASSEYSSATSGDEYHDSFHSARPIGDSKDLHSPATENNSVVANGTAPVTDDHKPNVRSDTAILYNTSSFDLFSFDTDLEKFIIQKSCPEVEALITKKGDWEYSLVLESTDKTLFLETLITSLVNPVFNFKFLSFIFNYIPSSKSDLRQACTLLLKFSTFEELSEFQAKFVQATWENINKKSWQKKGVSDYEYLVEALSDMSLDEDDSTREDSEQNSSEDEDDDDEDDDDNVLSNMNDRIKNAMVKEKGRRMTASDDEDDYDDLNRVNDLQPGEKNSSLSVGHLHDKAFVSRGNRIGVFGSEDGDLKFETAINDLRDSNKKSLNPDNMMLHMKDQYMIISDKTLDNKRLYKMDLNRGQLIEEWEIDKYRDVVSYGSNSKFAALTDEQTLIGLSSNGLFRIDPRLPDSKIVDDEATFLEQKPKFSSLATSSQGYIVVASKTGEIRLYNRLGKFATTLIPSLGEEIRGIDVSQDGRWVLATCKTYLLLIDVMIGPMQKNSGNLGFTRYFDKDKKPRPKRLTIKPEHVAYMATESGEQPLNFTKAYFNTGIDSTETSIITSTGPYLISWPLKKAARKKADHDQEQIYSIKRYAQNVVAENFKFGSSSNVVVTLENDVSLANRSSFRKGGKSVFLPRGK</sequence>
<feature type="compositionally biased region" description="Basic and acidic residues" evidence="1">
    <location>
        <begin position="456"/>
        <end position="465"/>
    </location>
</feature>
<dbReference type="OrthoDB" id="10251113at2759"/>
<dbReference type="Pfam" id="PF17747">
    <property type="entry name" value="VID27_PH"/>
    <property type="match status" value="1"/>
</dbReference>
<accession>G8Y1J0</accession>
<dbReference type="OMA" id="CTERREY"/>
<protein>
    <submittedName>
        <fullName evidence="5">Piso0_005198 protein</fullName>
    </submittedName>
</protein>
<dbReference type="GO" id="GO:0005634">
    <property type="term" value="C:nucleus"/>
    <property type="evidence" value="ECO:0007669"/>
    <property type="project" value="TreeGrafter"/>
</dbReference>
<dbReference type="AlphaFoldDB" id="G8Y1J0"/>
<dbReference type="InterPro" id="IPR013863">
    <property type="entry name" value="VID27_C"/>
</dbReference>
<evidence type="ECO:0000259" key="4">
    <source>
        <dbReference type="Pfam" id="PF17748"/>
    </source>
</evidence>
<feature type="compositionally biased region" description="Low complexity" evidence="1">
    <location>
        <begin position="219"/>
        <end position="229"/>
    </location>
</feature>
<feature type="region of interest" description="Disordered" evidence="1">
    <location>
        <begin position="421"/>
        <end position="497"/>
    </location>
</feature>
<feature type="compositionally biased region" description="Acidic residues" evidence="1">
    <location>
        <begin position="435"/>
        <end position="449"/>
    </location>
</feature>
<evidence type="ECO:0000259" key="3">
    <source>
        <dbReference type="Pfam" id="PF17747"/>
    </source>
</evidence>
<dbReference type="PANTHER" id="PTHR31913">
    <property type="entry name" value="VACUOLAR IMPORT AND DEGRADATION PROTEIN 27"/>
    <property type="match status" value="1"/>
</dbReference>
<feature type="domain" description="Vacuolar import/degradation Vid27 C-terminal" evidence="2">
    <location>
        <begin position="492"/>
        <end position="848"/>
    </location>
</feature>
<dbReference type="HOGENOM" id="CLU_007002_0_0_1"/>
<feature type="region of interest" description="Disordered" evidence="1">
    <location>
        <begin position="210"/>
        <end position="271"/>
    </location>
</feature>
<dbReference type="Pfam" id="PF08553">
    <property type="entry name" value="VID27"/>
    <property type="match status" value="1"/>
</dbReference>
<dbReference type="InterPro" id="IPR040458">
    <property type="entry name" value="Vid27"/>
</dbReference>
<feature type="domain" description="Vid27 PH-like" evidence="3">
    <location>
        <begin position="285"/>
        <end position="395"/>
    </location>
</feature>
<evidence type="ECO:0000256" key="1">
    <source>
        <dbReference type="SAM" id="MobiDB-lite"/>
    </source>
</evidence>
<feature type="compositionally biased region" description="Basic and acidic residues" evidence="1">
    <location>
        <begin position="231"/>
        <end position="250"/>
    </location>
</feature>
<dbReference type="InterPro" id="IPR040768">
    <property type="entry name" value="Vid27_PH"/>
</dbReference>
<keyword evidence="6" id="KW-1185">Reference proteome</keyword>
<dbReference type="eggNOG" id="KOG2395">
    <property type="taxonomic scope" value="Eukaryota"/>
</dbReference>
<reference evidence="5 6" key="1">
    <citation type="journal article" date="2012" name="G3 (Bethesda)">
        <title>Pichia sorbitophila, an interspecies yeast hybrid reveals early steps of genome resolution following polyploidization.</title>
        <authorList>
            <person name="Leh Louis V."/>
            <person name="Despons L."/>
            <person name="Friedrich A."/>
            <person name="Martin T."/>
            <person name="Durrens P."/>
            <person name="Casaregola S."/>
            <person name="Neuveglise C."/>
            <person name="Fairhead C."/>
            <person name="Marck C."/>
            <person name="Cruz J.A."/>
            <person name="Straub M.L."/>
            <person name="Kugler V."/>
            <person name="Sacerdot C."/>
            <person name="Uzunov Z."/>
            <person name="Thierry A."/>
            <person name="Weiss S."/>
            <person name="Bleykasten C."/>
            <person name="De Montigny J."/>
            <person name="Jacques N."/>
            <person name="Jung P."/>
            <person name="Lemaire M."/>
            <person name="Mallet S."/>
            <person name="Morel G."/>
            <person name="Richard G.F."/>
            <person name="Sarkar A."/>
            <person name="Savel G."/>
            <person name="Schacherer J."/>
            <person name="Seret M.L."/>
            <person name="Talla E."/>
            <person name="Samson G."/>
            <person name="Jubin C."/>
            <person name="Poulain J."/>
            <person name="Vacherie B."/>
            <person name="Barbe V."/>
            <person name="Pelletier E."/>
            <person name="Sherman D.J."/>
            <person name="Westhof E."/>
            <person name="Weissenbach J."/>
            <person name="Baret P.V."/>
            <person name="Wincker P."/>
            <person name="Gaillardin C."/>
            <person name="Dujon B."/>
            <person name="Souciet J.L."/>
        </authorList>
    </citation>
    <scope>NUCLEOTIDE SEQUENCE [LARGE SCALE GENOMIC DNA]</scope>
    <source>
        <strain evidence="6">ATCC MYA-4447 / BCRC 22081 / CBS 7064 / NBRC 10061 / NRRL Y-12695</strain>
    </source>
</reference>
<feature type="domain" description="Vid27 N-terminal" evidence="4">
    <location>
        <begin position="1"/>
        <end position="180"/>
    </location>
</feature>
<organism evidence="5 6">
    <name type="scientific">Pichia sorbitophila (strain ATCC MYA-4447 / BCRC 22081 / CBS 7064 / NBRC 10061 / NRRL Y-12695)</name>
    <name type="common">Hybrid yeast</name>
    <dbReference type="NCBI Taxonomy" id="559304"/>
    <lineage>
        <taxon>Eukaryota</taxon>
        <taxon>Fungi</taxon>
        <taxon>Dikarya</taxon>
        <taxon>Ascomycota</taxon>
        <taxon>Saccharomycotina</taxon>
        <taxon>Pichiomycetes</taxon>
        <taxon>Debaryomycetaceae</taxon>
        <taxon>Millerozyma</taxon>
    </lineage>
</organism>
<gene>
    <name evidence="5" type="primary">Piso0_005198</name>
    <name evidence="5" type="ORF">GNLVRS01_PISO0N09913g</name>
</gene>
<feature type="region of interest" description="Disordered" evidence="1">
    <location>
        <begin position="75"/>
        <end position="97"/>
    </location>
</feature>
<evidence type="ECO:0000313" key="5">
    <source>
        <dbReference type="EMBL" id="CCE86693.1"/>
    </source>
</evidence>
<feature type="compositionally biased region" description="Acidic residues" evidence="1">
    <location>
        <begin position="79"/>
        <end position="90"/>
    </location>
</feature>
<dbReference type="InterPro" id="IPR040979">
    <property type="entry name" value="Vid27_N"/>
</dbReference>
<dbReference type="PANTHER" id="PTHR31913:SF0">
    <property type="entry name" value="VACUOLAR IMPORT AND DEGRADATION PROTEIN 27"/>
    <property type="match status" value="1"/>
</dbReference>
<dbReference type="Proteomes" id="UP000005222">
    <property type="component" value="Chromosome N"/>
</dbReference>
<dbReference type="EMBL" id="FO082046">
    <property type="protein sequence ID" value="CCE86693.1"/>
    <property type="molecule type" value="Genomic_DNA"/>
</dbReference>
<dbReference type="Pfam" id="PF17748">
    <property type="entry name" value="VID27_N"/>
    <property type="match status" value="1"/>
</dbReference>
<evidence type="ECO:0000259" key="2">
    <source>
        <dbReference type="Pfam" id="PF08553"/>
    </source>
</evidence>
<proteinExistence type="predicted"/>
<dbReference type="InterPro" id="IPR011044">
    <property type="entry name" value="Quino_amine_DH_bsu"/>
</dbReference>
<name>G8Y1J0_PICSO</name>
<dbReference type="SUPFAM" id="SSF50969">
    <property type="entry name" value="YVTN repeat-like/Quinoprotein amine dehydrogenase"/>
    <property type="match status" value="1"/>
</dbReference>
<evidence type="ECO:0000313" key="6">
    <source>
        <dbReference type="Proteomes" id="UP000005222"/>
    </source>
</evidence>
<dbReference type="FunCoup" id="G8Y1J0">
    <property type="interactions" value="106"/>
</dbReference>
<dbReference type="InParanoid" id="G8Y1J0"/>
<dbReference type="GO" id="GO:0005737">
    <property type="term" value="C:cytoplasm"/>
    <property type="evidence" value="ECO:0007669"/>
    <property type="project" value="TreeGrafter"/>
</dbReference>